<evidence type="ECO:0000256" key="1">
    <source>
        <dbReference type="SAM" id="MobiDB-lite"/>
    </source>
</evidence>
<feature type="region of interest" description="Disordered" evidence="1">
    <location>
        <begin position="58"/>
        <end position="78"/>
    </location>
</feature>
<evidence type="ECO:0000313" key="3">
    <source>
        <dbReference type="Proteomes" id="UP001596523"/>
    </source>
</evidence>
<sequence>MAYIETKERKDGEATHVDRWRAGGARTGKRESEVFDDHKAAERFRDLVKGHGERRVGYAAAGSSRTSGVRTGCSSLSP</sequence>
<dbReference type="RefSeq" id="WP_381831280.1">
    <property type="nucleotide sequence ID" value="NZ_JBHTCF010000006.1"/>
</dbReference>
<keyword evidence="3" id="KW-1185">Reference proteome</keyword>
<evidence type="ECO:0000313" key="2">
    <source>
        <dbReference type="EMBL" id="MFC7305918.1"/>
    </source>
</evidence>
<feature type="region of interest" description="Disordered" evidence="1">
    <location>
        <begin position="1"/>
        <end position="33"/>
    </location>
</feature>
<reference evidence="3" key="1">
    <citation type="journal article" date="2019" name="Int. J. Syst. Evol. Microbiol.">
        <title>The Global Catalogue of Microorganisms (GCM) 10K type strain sequencing project: providing services to taxonomists for standard genome sequencing and annotation.</title>
        <authorList>
            <consortium name="The Broad Institute Genomics Platform"/>
            <consortium name="The Broad Institute Genome Sequencing Center for Infectious Disease"/>
            <person name="Wu L."/>
            <person name="Ma J."/>
        </authorList>
    </citation>
    <scope>NUCLEOTIDE SEQUENCE [LARGE SCALE GENOMIC DNA]</scope>
    <source>
        <strain evidence="3">SYNS20</strain>
    </source>
</reference>
<feature type="compositionally biased region" description="Polar residues" evidence="1">
    <location>
        <begin position="63"/>
        <end position="78"/>
    </location>
</feature>
<feature type="compositionally biased region" description="Basic and acidic residues" evidence="1">
    <location>
        <begin position="1"/>
        <end position="21"/>
    </location>
</feature>
<evidence type="ECO:0008006" key="4">
    <source>
        <dbReference type="Google" id="ProtNLM"/>
    </source>
</evidence>
<proteinExistence type="predicted"/>
<dbReference type="EMBL" id="JBHTCF010000006">
    <property type="protein sequence ID" value="MFC7305918.1"/>
    <property type="molecule type" value="Genomic_DNA"/>
</dbReference>
<dbReference type="Proteomes" id="UP001596523">
    <property type="component" value="Unassembled WGS sequence"/>
</dbReference>
<name>A0ABW2JK96_9ACTN</name>
<protein>
    <recommendedName>
        <fullName evidence="4">WGR domain-containing protein</fullName>
    </recommendedName>
</protein>
<comment type="caution">
    <text evidence="2">The sequence shown here is derived from an EMBL/GenBank/DDBJ whole genome shotgun (WGS) entry which is preliminary data.</text>
</comment>
<accession>A0ABW2JK96</accession>
<gene>
    <name evidence="2" type="ORF">ACFQVC_17035</name>
</gene>
<organism evidence="2 3">
    <name type="scientific">Streptomyces monticola</name>
    <dbReference type="NCBI Taxonomy" id="2666263"/>
    <lineage>
        <taxon>Bacteria</taxon>
        <taxon>Bacillati</taxon>
        <taxon>Actinomycetota</taxon>
        <taxon>Actinomycetes</taxon>
        <taxon>Kitasatosporales</taxon>
        <taxon>Streptomycetaceae</taxon>
        <taxon>Streptomyces</taxon>
    </lineage>
</organism>